<dbReference type="PANTHER" id="PTHR31087:SF161">
    <property type="entry name" value="TUBBY C 2 FAMILY PROTEIN"/>
    <property type="match status" value="1"/>
</dbReference>
<evidence type="ECO:0000313" key="2">
    <source>
        <dbReference type="EMBL" id="KAE8259833.1"/>
    </source>
</evidence>
<evidence type="ECO:0008006" key="4">
    <source>
        <dbReference type="Google" id="ProtNLM"/>
    </source>
</evidence>
<organism evidence="2 3">
    <name type="scientific">Tilletia indica</name>
    <dbReference type="NCBI Taxonomy" id="43049"/>
    <lineage>
        <taxon>Eukaryota</taxon>
        <taxon>Fungi</taxon>
        <taxon>Dikarya</taxon>
        <taxon>Basidiomycota</taxon>
        <taxon>Ustilaginomycotina</taxon>
        <taxon>Exobasidiomycetes</taxon>
        <taxon>Tilletiales</taxon>
        <taxon>Tilletiaceae</taxon>
        <taxon>Tilletia</taxon>
    </lineage>
</organism>
<dbReference type="Proteomes" id="UP000077521">
    <property type="component" value="Unassembled WGS sequence"/>
</dbReference>
<name>A0A177TMZ5_9BASI</name>
<dbReference type="Pfam" id="PF04525">
    <property type="entry name" value="LOR"/>
    <property type="match status" value="1"/>
</dbReference>
<dbReference type="SUPFAM" id="SSF54518">
    <property type="entry name" value="Tubby C-terminal domain-like"/>
    <property type="match status" value="1"/>
</dbReference>
<reference evidence="2" key="2">
    <citation type="journal article" date="2019" name="IMA Fungus">
        <title>Genome sequencing and comparison of five Tilletia species to identify candidate genes for the detection of regulated species infecting wheat.</title>
        <authorList>
            <person name="Nguyen H.D.T."/>
            <person name="Sultana T."/>
            <person name="Kesanakurti P."/>
            <person name="Hambleton S."/>
        </authorList>
    </citation>
    <scope>NUCLEOTIDE SEQUENCE</scope>
    <source>
        <strain evidence="2">DAOMC 236416</strain>
    </source>
</reference>
<dbReference type="InterPro" id="IPR025659">
    <property type="entry name" value="Tubby-like_C"/>
</dbReference>
<accession>A0A177TMZ5</accession>
<comment type="caution">
    <text evidence="2">The sequence shown here is derived from an EMBL/GenBank/DDBJ whole genome shotgun (WGS) entry which is preliminary data.</text>
</comment>
<dbReference type="PANTHER" id="PTHR31087">
    <property type="match status" value="1"/>
</dbReference>
<keyword evidence="3" id="KW-1185">Reference proteome</keyword>
<dbReference type="InterPro" id="IPR007612">
    <property type="entry name" value="LOR"/>
</dbReference>
<dbReference type="InterPro" id="IPR038595">
    <property type="entry name" value="LOR_sf"/>
</dbReference>
<sequence length="213" mass="22936">MGLFNSSKAPEPAAILSPVPHPIGVLPQYTIHQNQMALKIRERKTGFSGDNFKVKDAVTDQSIFEVDGKAFSLSSSKHVKDATGQTLFTLKKKLISLHMTYEGYAPGSDDALFTVKSSFSFGTKLTATFTNRAAGGGGEPVTLVLKGDLFDRKAEICTEAGVPVARISRSFANMGQLFFDTQTYILTIAPGVDAALLLAICIVLDEKANEDKN</sequence>
<dbReference type="EMBL" id="LWDF02000025">
    <property type="protein sequence ID" value="KAE8259833.1"/>
    <property type="molecule type" value="Genomic_DNA"/>
</dbReference>
<evidence type="ECO:0000313" key="3">
    <source>
        <dbReference type="Proteomes" id="UP000077521"/>
    </source>
</evidence>
<protein>
    <recommendedName>
        <fullName evidence="4">Tubby C-terminal domain-containing protein</fullName>
    </recommendedName>
</protein>
<reference evidence="2" key="1">
    <citation type="submission" date="2016-04" db="EMBL/GenBank/DDBJ databases">
        <authorList>
            <person name="Nguyen H.D."/>
            <person name="Samba Siva P."/>
            <person name="Cullis J."/>
            <person name="Levesque C.A."/>
            <person name="Hambleton S."/>
        </authorList>
    </citation>
    <scope>NUCLEOTIDE SEQUENCE</scope>
    <source>
        <strain evidence="2">DAOMC 236416</strain>
    </source>
</reference>
<evidence type="ECO:0000256" key="1">
    <source>
        <dbReference type="ARBA" id="ARBA00005437"/>
    </source>
</evidence>
<gene>
    <name evidence="2" type="ORF">A4X13_0g747</name>
</gene>
<dbReference type="OrthoDB" id="97518at2759"/>
<dbReference type="Gene3D" id="2.40.160.200">
    <property type="entry name" value="LURP1-related"/>
    <property type="match status" value="1"/>
</dbReference>
<comment type="similarity">
    <text evidence="1">Belongs to the LOR family.</text>
</comment>
<dbReference type="AlphaFoldDB" id="A0A177TMZ5"/>
<proteinExistence type="inferred from homology"/>